<dbReference type="GO" id="GO:0004174">
    <property type="term" value="F:electron-transferring-flavoprotein dehydrogenase activity"/>
    <property type="evidence" value="ECO:0007669"/>
    <property type="project" value="TreeGrafter"/>
</dbReference>
<dbReference type="SUPFAM" id="SSF48097">
    <property type="entry name" value="Regulator of G-protein signaling, RGS"/>
    <property type="match status" value="1"/>
</dbReference>
<keyword evidence="6" id="KW-0812">Transmembrane</keyword>
<dbReference type="PRINTS" id="PR00368">
    <property type="entry name" value="FADPNR"/>
</dbReference>
<keyword evidence="4" id="KW-0560">Oxidoreductase</keyword>
<dbReference type="SUPFAM" id="SSF51905">
    <property type="entry name" value="FAD/NAD(P)-binding domain"/>
    <property type="match status" value="2"/>
</dbReference>
<feature type="compositionally biased region" description="Basic and acidic residues" evidence="5">
    <location>
        <begin position="633"/>
        <end position="643"/>
    </location>
</feature>
<sequence length="697" mass="76889">MVASIHSSIPSSSSSTSTAPTFSFLLQRVLADPKLLNDFEHFLGRTWCHENLLFIEAMAQLRHEENQRNIEHSLHRIYKTFITIGAPMELNITTQEQVKRRMDSLKWSIITRDEALETLRDTESEVLSMLTQQSNIQEPNRPYSDKKKIQVCIIGGGFVGFTVASILDAMPIFQVIMIDTKAAFEYTPGIVRKLVNPQLSTSLRVQHDSYVKNGKVIIGYVDEIDEDAKSVLVNNEYISFDYMVMATGSSYNSSLKSTDISALYRLTGLEEAYAEVLTSKSILIIGGGLVGCELARGPCDTQPSFFLFDSELAQTRFPGPYPHKKVTIVESNSSIVCRSTLEQQQKAIKYLSSLGVSVICNERIIDFDVASTSNVYVGSSGKLYSGFDKIFLTTGTQPNSSLFSTSPTLDVCVDTRGRIKVKPTLQIDHWKFDHIFAGGDVTNVTEEKTGYAATISGVCIARNICRMVKGKEPLKQGTKGTLAAPRQPLHGISSNGGIGKQKLGGLKKTFSFLNSSWAALKYFDEQQFLQLVQGQQLYNTNGVIGRLPRLLTFASLEQQQAMSASSQRSSTVRSSTASTTQAWYENNSSRFGSTMSVHSSSTSGSADSCTSSSSQSRSNSNSSSATVSPRQSLKPDDLDDRPSILDSPALQQFISDHFTYQHNFGSAASSMTSRNSSDAKRHYQQRQQRNMNVNSEA</sequence>
<accession>A0A168MCB0</accession>
<dbReference type="EMBL" id="LT552062">
    <property type="protein sequence ID" value="SAL98285.1"/>
    <property type="molecule type" value="Genomic_DNA"/>
</dbReference>
<evidence type="ECO:0000313" key="9">
    <source>
        <dbReference type="Proteomes" id="UP000078561"/>
    </source>
</evidence>
<name>A0A168MCB0_ABSGL</name>
<feature type="region of interest" description="Disordered" evidence="5">
    <location>
        <begin position="594"/>
        <end position="644"/>
    </location>
</feature>
<dbReference type="Gene3D" id="3.50.50.100">
    <property type="match status" value="1"/>
</dbReference>
<dbReference type="Gene3D" id="1.10.167.10">
    <property type="entry name" value="Regulator of G-protein Signalling 4, domain 2"/>
    <property type="match status" value="1"/>
</dbReference>
<dbReference type="STRING" id="4829.A0A168MCB0"/>
<dbReference type="InterPro" id="IPR036305">
    <property type="entry name" value="RGS_sf"/>
</dbReference>
<feature type="compositionally biased region" description="Polar residues" evidence="5">
    <location>
        <begin position="685"/>
        <end position="697"/>
    </location>
</feature>
<organism evidence="8">
    <name type="scientific">Absidia glauca</name>
    <name type="common">Pin mould</name>
    <dbReference type="NCBI Taxonomy" id="4829"/>
    <lineage>
        <taxon>Eukaryota</taxon>
        <taxon>Fungi</taxon>
        <taxon>Fungi incertae sedis</taxon>
        <taxon>Mucoromycota</taxon>
        <taxon>Mucoromycotina</taxon>
        <taxon>Mucoromycetes</taxon>
        <taxon>Mucorales</taxon>
        <taxon>Cunninghamellaceae</taxon>
        <taxon>Absidia</taxon>
    </lineage>
</organism>
<keyword evidence="9" id="KW-1185">Reference proteome</keyword>
<dbReference type="Pfam" id="PF07992">
    <property type="entry name" value="Pyr_redox_2"/>
    <property type="match status" value="1"/>
</dbReference>
<evidence type="ECO:0000256" key="2">
    <source>
        <dbReference type="ARBA" id="ARBA00022630"/>
    </source>
</evidence>
<dbReference type="InterPro" id="IPR016137">
    <property type="entry name" value="RGS"/>
</dbReference>
<dbReference type="GO" id="GO:0005737">
    <property type="term" value="C:cytoplasm"/>
    <property type="evidence" value="ECO:0007669"/>
    <property type="project" value="TreeGrafter"/>
</dbReference>
<dbReference type="Pfam" id="PF00615">
    <property type="entry name" value="RGS"/>
    <property type="match status" value="1"/>
</dbReference>
<dbReference type="Proteomes" id="UP000078561">
    <property type="component" value="Unassembled WGS sequence"/>
</dbReference>
<dbReference type="OrthoDB" id="202203at2759"/>
<evidence type="ECO:0000256" key="3">
    <source>
        <dbReference type="ARBA" id="ARBA00022827"/>
    </source>
</evidence>
<reference evidence="8" key="1">
    <citation type="submission" date="2016-04" db="EMBL/GenBank/DDBJ databases">
        <authorList>
            <person name="Evans L.H."/>
            <person name="Alamgir A."/>
            <person name="Owens N."/>
            <person name="Weber N.D."/>
            <person name="Virtaneva K."/>
            <person name="Barbian K."/>
            <person name="Babar A."/>
            <person name="Rosenke K."/>
        </authorList>
    </citation>
    <scope>NUCLEOTIDE SEQUENCE [LARGE SCALE GENOMIC DNA]</scope>
    <source>
        <strain evidence="8">CBS 101.48</strain>
    </source>
</reference>
<evidence type="ECO:0000256" key="6">
    <source>
        <dbReference type="SAM" id="Phobius"/>
    </source>
</evidence>
<keyword evidence="6" id="KW-0472">Membrane</keyword>
<dbReference type="GO" id="GO:0050660">
    <property type="term" value="F:flavin adenine dinucleotide binding"/>
    <property type="evidence" value="ECO:0007669"/>
    <property type="project" value="TreeGrafter"/>
</dbReference>
<keyword evidence="2" id="KW-0285">Flavoprotein</keyword>
<dbReference type="PROSITE" id="PS50132">
    <property type="entry name" value="RGS"/>
    <property type="match status" value="1"/>
</dbReference>
<feature type="compositionally biased region" description="Low complexity" evidence="5">
    <location>
        <begin position="667"/>
        <end position="676"/>
    </location>
</feature>
<evidence type="ECO:0000259" key="7">
    <source>
        <dbReference type="PROSITE" id="PS50132"/>
    </source>
</evidence>
<dbReference type="InterPro" id="IPR023753">
    <property type="entry name" value="FAD/NAD-binding_dom"/>
</dbReference>
<keyword evidence="3" id="KW-0274">FAD</keyword>
<evidence type="ECO:0000313" key="8">
    <source>
        <dbReference type="EMBL" id="SAL98285.1"/>
    </source>
</evidence>
<dbReference type="InterPro" id="IPR044926">
    <property type="entry name" value="RGS_subdomain_2"/>
</dbReference>
<evidence type="ECO:0000256" key="1">
    <source>
        <dbReference type="ARBA" id="ARBA00006442"/>
    </source>
</evidence>
<dbReference type="OMA" id="LLCAFEC"/>
<protein>
    <recommendedName>
        <fullName evidence="7">RGS domain-containing protein</fullName>
    </recommendedName>
</protein>
<dbReference type="PANTHER" id="PTHR43735:SF3">
    <property type="entry name" value="FERROPTOSIS SUPPRESSOR PROTEIN 1"/>
    <property type="match status" value="1"/>
</dbReference>
<feature type="compositionally biased region" description="Low complexity" evidence="5">
    <location>
        <begin position="594"/>
        <end position="628"/>
    </location>
</feature>
<proteinExistence type="inferred from homology"/>
<dbReference type="InParanoid" id="A0A168MCB0"/>
<keyword evidence="6" id="KW-1133">Transmembrane helix</keyword>
<dbReference type="PANTHER" id="PTHR43735">
    <property type="entry name" value="APOPTOSIS-INDUCING FACTOR 1"/>
    <property type="match status" value="1"/>
</dbReference>
<feature type="domain" description="RGS" evidence="7">
    <location>
        <begin position="25"/>
        <end position="87"/>
    </location>
</feature>
<dbReference type="CDD" id="cd07440">
    <property type="entry name" value="RGS"/>
    <property type="match status" value="1"/>
</dbReference>
<dbReference type="InterPro" id="IPR036188">
    <property type="entry name" value="FAD/NAD-bd_sf"/>
</dbReference>
<dbReference type="AlphaFoldDB" id="A0A168MCB0"/>
<evidence type="ECO:0000256" key="5">
    <source>
        <dbReference type="SAM" id="MobiDB-lite"/>
    </source>
</evidence>
<feature type="transmembrane region" description="Helical" evidence="6">
    <location>
        <begin position="151"/>
        <end position="173"/>
    </location>
</feature>
<feature type="region of interest" description="Disordered" evidence="5">
    <location>
        <begin position="667"/>
        <end position="697"/>
    </location>
</feature>
<gene>
    <name evidence="8" type="primary">ABSGL_03814.1 scaffold 4673</name>
</gene>
<evidence type="ECO:0000256" key="4">
    <source>
        <dbReference type="ARBA" id="ARBA00023002"/>
    </source>
</evidence>
<comment type="similarity">
    <text evidence="1">Belongs to the FAD-dependent oxidoreductase family.</text>
</comment>